<dbReference type="GO" id="GO:0005741">
    <property type="term" value="C:mitochondrial outer membrane"/>
    <property type="evidence" value="ECO:0007669"/>
    <property type="project" value="TreeGrafter"/>
</dbReference>
<feature type="transmembrane region" description="Helical" evidence="2">
    <location>
        <begin position="104"/>
        <end position="127"/>
    </location>
</feature>
<dbReference type="EMBL" id="LFZO01000275">
    <property type="protein sequence ID" value="KXT10225.1"/>
    <property type="molecule type" value="Genomic_DNA"/>
</dbReference>
<feature type="transmembrane region" description="Helical" evidence="2">
    <location>
        <begin position="253"/>
        <end position="275"/>
    </location>
</feature>
<dbReference type="Proteomes" id="UP000073492">
    <property type="component" value="Unassembled WGS sequence"/>
</dbReference>
<evidence type="ECO:0000313" key="5">
    <source>
        <dbReference type="Proteomes" id="UP000073492"/>
    </source>
</evidence>
<feature type="compositionally biased region" description="Basic and acidic residues" evidence="1">
    <location>
        <begin position="1"/>
        <end position="18"/>
    </location>
</feature>
<evidence type="ECO:0000256" key="2">
    <source>
        <dbReference type="SAM" id="Phobius"/>
    </source>
</evidence>
<sequence>MDDMSELDRLESGMHELEPIPTDDLPNDANEKPPAAPRRSTTGLGLSQHSAIWYLARVQKYSTYVFSAFATMHITNTSIIPLITQSVPASEPYLLLTRPYYQGALEPIMVALPLWGHILSGVAIRVLRRNQNAKRYGEAHSRENKASFFTKFWPKVSGTSKLGYAFIPLIFGHMVINRATPKSYPGGSSNINLDYVSHAFARHPAISFAGFTALLTVGCWHITWGWAKWLGWTPDQSTQMGTKRELSKKRRWYIINGIAAAATVLWMAGSFGVIARGGEALGWVGRQYDEMYKSIPIVGRWMQICRDRHSYLSLIVILIAVGLATGISVIIFADIDSTIDIDTFGRSIHES</sequence>
<comment type="caution">
    <text evidence="4">The sequence shown here is derived from an EMBL/GenBank/DDBJ whole genome shotgun (WGS) entry which is preliminary data.</text>
</comment>
<dbReference type="AlphaFoldDB" id="A0A139I6I6"/>
<proteinExistence type="predicted"/>
<dbReference type="PANTHER" id="PTHR38409">
    <property type="entry name" value="MDM10-COMPLEMENTING PROTEIN 1"/>
    <property type="match status" value="1"/>
</dbReference>
<name>A0A139I6I6_9PEZI</name>
<feature type="region of interest" description="Disordered" evidence="1">
    <location>
        <begin position="1"/>
        <end position="43"/>
    </location>
</feature>
<evidence type="ECO:0000256" key="1">
    <source>
        <dbReference type="SAM" id="MobiDB-lite"/>
    </source>
</evidence>
<dbReference type="GO" id="GO:0007005">
    <property type="term" value="P:mitochondrion organization"/>
    <property type="evidence" value="ECO:0007669"/>
    <property type="project" value="TreeGrafter"/>
</dbReference>
<feature type="transmembrane region" description="Helical" evidence="2">
    <location>
        <begin position="64"/>
        <end position="84"/>
    </location>
</feature>
<dbReference type="InterPro" id="IPR012472">
    <property type="entry name" value="MCP1_TM"/>
</dbReference>
<keyword evidence="2" id="KW-0472">Membrane</keyword>
<feature type="domain" description="Mitochondrial adapter protein MCP1 transmembrane" evidence="3">
    <location>
        <begin position="168"/>
        <end position="279"/>
    </location>
</feature>
<feature type="transmembrane region" description="Helical" evidence="2">
    <location>
        <begin position="311"/>
        <end position="333"/>
    </location>
</feature>
<organism evidence="4 5">
    <name type="scientific">Pseudocercospora musae</name>
    <dbReference type="NCBI Taxonomy" id="113226"/>
    <lineage>
        <taxon>Eukaryota</taxon>
        <taxon>Fungi</taxon>
        <taxon>Dikarya</taxon>
        <taxon>Ascomycota</taxon>
        <taxon>Pezizomycotina</taxon>
        <taxon>Dothideomycetes</taxon>
        <taxon>Dothideomycetidae</taxon>
        <taxon>Mycosphaerellales</taxon>
        <taxon>Mycosphaerellaceae</taxon>
        <taxon>Pseudocercospora</taxon>
    </lineage>
</organism>
<reference evidence="4 5" key="1">
    <citation type="submission" date="2015-07" db="EMBL/GenBank/DDBJ databases">
        <title>Comparative genomics of the Sigatoka disease complex on banana suggests a link between parallel evolutionary changes in Pseudocercospora fijiensis and Pseudocercospora eumusae and increased virulence on the banana host.</title>
        <authorList>
            <person name="Chang T.-C."/>
            <person name="Salvucci A."/>
            <person name="Crous P.W."/>
            <person name="Stergiopoulos I."/>
        </authorList>
    </citation>
    <scope>NUCLEOTIDE SEQUENCE [LARGE SCALE GENOMIC DNA]</scope>
    <source>
        <strain evidence="4 5">CBS 116634</strain>
    </source>
</reference>
<keyword evidence="5" id="KW-1185">Reference proteome</keyword>
<keyword evidence="2" id="KW-0812">Transmembrane</keyword>
<accession>A0A139I6I6</accession>
<evidence type="ECO:0000313" key="4">
    <source>
        <dbReference type="EMBL" id="KXT10225.1"/>
    </source>
</evidence>
<protein>
    <recommendedName>
        <fullName evidence="3">Mitochondrial adapter protein MCP1 transmembrane domain-containing protein</fullName>
    </recommendedName>
</protein>
<keyword evidence="2" id="KW-1133">Transmembrane helix</keyword>
<gene>
    <name evidence="4" type="ORF">AC579_2954</name>
</gene>
<dbReference type="InterPro" id="IPR039960">
    <property type="entry name" value="MCP1"/>
</dbReference>
<dbReference type="Pfam" id="PF07950">
    <property type="entry name" value="MCP1_TM"/>
    <property type="match status" value="1"/>
</dbReference>
<evidence type="ECO:0000259" key="3">
    <source>
        <dbReference type="Pfam" id="PF07950"/>
    </source>
</evidence>
<dbReference type="GO" id="GO:0055088">
    <property type="term" value="P:lipid homeostasis"/>
    <property type="evidence" value="ECO:0007669"/>
    <property type="project" value="InterPro"/>
</dbReference>
<dbReference type="PANTHER" id="PTHR38409:SF1">
    <property type="entry name" value="MITOCHONDRIAL ADAPTER PROTEIN MCP1"/>
    <property type="match status" value="1"/>
</dbReference>